<evidence type="ECO:0000256" key="3">
    <source>
        <dbReference type="PROSITE-ProRule" id="PRU01191"/>
    </source>
</evidence>
<organism evidence="5 6">
    <name type="scientific">Cuscuta epithymum</name>
    <dbReference type="NCBI Taxonomy" id="186058"/>
    <lineage>
        <taxon>Eukaryota</taxon>
        <taxon>Viridiplantae</taxon>
        <taxon>Streptophyta</taxon>
        <taxon>Embryophyta</taxon>
        <taxon>Tracheophyta</taxon>
        <taxon>Spermatophyta</taxon>
        <taxon>Magnoliopsida</taxon>
        <taxon>eudicotyledons</taxon>
        <taxon>Gunneridae</taxon>
        <taxon>Pentapetalae</taxon>
        <taxon>asterids</taxon>
        <taxon>lamiids</taxon>
        <taxon>Solanales</taxon>
        <taxon>Convolvulaceae</taxon>
        <taxon>Cuscuteae</taxon>
        <taxon>Cuscuta</taxon>
        <taxon>Cuscuta subgen. Cuscuta</taxon>
    </lineage>
</organism>
<dbReference type="EMBL" id="CAMAPF010000182">
    <property type="protein sequence ID" value="CAH9111581.1"/>
    <property type="molecule type" value="Genomic_DNA"/>
</dbReference>
<comment type="caution">
    <text evidence="5">The sequence shown here is derived from an EMBL/GenBank/DDBJ whole genome shotgun (WGS) entry which is preliminary data.</text>
</comment>
<evidence type="ECO:0000256" key="2">
    <source>
        <dbReference type="ARBA" id="ARBA00023163"/>
    </source>
</evidence>
<dbReference type="PROSITE" id="PS50985">
    <property type="entry name" value="GRAS"/>
    <property type="match status" value="1"/>
</dbReference>
<feature type="region of interest" description="SAW" evidence="3">
    <location>
        <begin position="431"/>
        <end position="506"/>
    </location>
</feature>
<reference evidence="5" key="1">
    <citation type="submission" date="2022-07" db="EMBL/GenBank/DDBJ databases">
        <authorList>
            <person name="Macas J."/>
            <person name="Novak P."/>
            <person name="Neumann P."/>
        </authorList>
    </citation>
    <scope>NUCLEOTIDE SEQUENCE</scope>
</reference>
<keyword evidence="1" id="KW-0805">Transcription regulation</keyword>
<dbReference type="Proteomes" id="UP001152523">
    <property type="component" value="Unassembled WGS sequence"/>
</dbReference>
<keyword evidence="6" id="KW-1185">Reference proteome</keyword>
<proteinExistence type="inferred from homology"/>
<dbReference type="Pfam" id="PF03514">
    <property type="entry name" value="GRAS"/>
    <property type="match status" value="1"/>
</dbReference>
<name>A0AAV0DZZ9_9ASTE</name>
<protein>
    <submittedName>
        <fullName evidence="5">Uncharacterized protein</fullName>
    </submittedName>
</protein>
<comment type="caution">
    <text evidence="3">Lacks conserved residue(s) required for the propagation of feature annotation.</text>
</comment>
<dbReference type="AlphaFoldDB" id="A0AAV0DZZ9"/>
<comment type="similarity">
    <text evidence="3">Belongs to the GRAS family.</text>
</comment>
<feature type="short sequence motif" description="LXXLL motif" evidence="3">
    <location>
        <begin position="341"/>
        <end position="345"/>
    </location>
</feature>
<feature type="region of interest" description="Disordered" evidence="4">
    <location>
        <begin position="101"/>
        <end position="126"/>
    </location>
</feature>
<feature type="short sequence motif" description="VHIID" evidence="3">
    <location>
        <begin position="241"/>
        <end position="245"/>
    </location>
</feature>
<dbReference type="PANTHER" id="PTHR31636">
    <property type="entry name" value="OSJNBA0084A10.13 PROTEIN-RELATED"/>
    <property type="match status" value="1"/>
</dbReference>
<sequence>MIKLRPFCIFQRGVGEAETFFPAINPKLIHFDDIYSLTKGGFVSIEEDHSADSCRGRKHYRPGECGLEEQERSSKQSAAYKEEEDLSEMFDKVLMCTDDNANGPSGACKQRQKERNGRKIRSNKRGNGNEIVDLQSLLISCAKSVAAGDYGAALEQLKRVRQHSSPVGDANQRVAHAFADGLEARIAGTGAQLYPSSLYQNKILISEMQKSHLSSSLPFMRILIFFANKMIYKVASRGASLHVIDFGILHGIQWPTLIRDLSQRPGGPPKLRITGIELPQPGFRPSQMIADTGCRLAKYCERFGVPFEYNPITAKRWEAIKIDDLKLTKGEVVAVNCTARLKILLDETVCGADSPRDIVLNFIQEVNPHIFVHSVLSASHNSPFFLNRFREALFFYTAIFDMLEAIFPSNDSQRLNFEQAFMGSSIANIVACEGKERLERPETYKQWQSRTMRAGFKPVPLNPKLLKKLKDKAQEAYHKDFQFGEDGHWVLQGWKGRIISGSSAWVTQNL</sequence>
<dbReference type="InterPro" id="IPR005202">
    <property type="entry name" value="TF_GRAS"/>
</dbReference>
<accession>A0AAV0DZZ9</accession>
<evidence type="ECO:0000256" key="1">
    <source>
        <dbReference type="ARBA" id="ARBA00023015"/>
    </source>
</evidence>
<keyword evidence="2" id="KW-0804">Transcription</keyword>
<gene>
    <name evidence="5" type="ORF">CEPIT_LOCUS19565</name>
</gene>
<feature type="region of interest" description="Leucine repeat II (LRII)" evidence="3">
    <location>
        <begin position="291"/>
        <end position="323"/>
    </location>
</feature>
<evidence type="ECO:0000313" key="6">
    <source>
        <dbReference type="Proteomes" id="UP001152523"/>
    </source>
</evidence>
<evidence type="ECO:0000313" key="5">
    <source>
        <dbReference type="EMBL" id="CAH9111581.1"/>
    </source>
</evidence>
<evidence type="ECO:0000256" key="4">
    <source>
        <dbReference type="SAM" id="MobiDB-lite"/>
    </source>
</evidence>